<keyword evidence="2" id="KW-0808">Transferase</keyword>
<dbReference type="Proteomes" id="UP001595741">
    <property type="component" value="Unassembled WGS sequence"/>
</dbReference>
<keyword evidence="3" id="KW-1185">Reference proteome</keyword>
<dbReference type="InterPro" id="IPR047801">
    <property type="entry name" value="Peptidase_C45"/>
</dbReference>
<comment type="caution">
    <text evidence="2">The sequence shown here is derived from an EMBL/GenBank/DDBJ whole genome shotgun (WGS) entry which is preliminary data.</text>
</comment>
<dbReference type="Pfam" id="PF03417">
    <property type="entry name" value="AAT"/>
    <property type="match status" value="1"/>
</dbReference>
<dbReference type="EMBL" id="JBHRXN010000031">
    <property type="protein sequence ID" value="MFC3532777.1"/>
    <property type="molecule type" value="Genomic_DNA"/>
</dbReference>
<dbReference type="InterPro" id="IPR047794">
    <property type="entry name" value="C45_proenzyme-like"/>
</dbReference>
<dbReference type="InterPro" id="IPR005079">
    <property type="entry name" value="Peptidase_C45_hydrolase"/>
</dbReference>
<gene>
    <name evidence="2" type="ORF">ACFOLG_11335</name>
</gene>
<dbReference type="PANTHER" id="PTHR34180:SF1">
    <property type="entry name" value="BETA-ALANYL-DOPAMINE_CARCININE HYDROLASE"/>
    <property type="match status" value="1"/>
</dbReference>
<reference evidence="3" key="1">
    <citation type="journal article" date="2019" name="Int. J. Syst. Evol. Microbiol.">
        <title>The Global Catalogue of Microorganisms (GCM) 10K type strain sequencing project: providing services to taxonomists for standard genome sequencing and annotation.</title>
        <authorList>
            <consortium name="The Broad Institute Genomics Platform"/>
            <consortium name="The Broad Institute Genome Sequencing Center for Infectious Disease"/>
            <person name="Wu L."/>
            <person name="Ma J."/>
        </authorList>
    </citation>
    <scope>NUCLEOTIDE SEQUENCE [LARGE SCALE GENOMIC DNA]</scope>
    <source>
        <strain evidence="3">KCTC 42742</strain>
    </source>
</reference>
<dbReference type="RefSeq" id="WP_386091800.1">
    <property type="nucleotide sequence ID" value="NZ_JBHRXN010000031.1"/>
</dbReference>
<dbReference type="PANTHER" id="PTHR34180">
    <property type="entry name" value="PEPTIDASE C45"/>
    <property type="match status" value="1"/>
</dbReference>
<evidence type="ECO:0000313" key="2">
    <source>
        <dbReference type="EMBL" id="MFC3532777.1"/>
    </source>
</evidence>
<dbReference type="GO" id="GO:0016746">
    <property type="term" value="F:acyltransferase activity"/>
    <property type="evidence" value="ECO:0007669"/>
    <property type="project" value="UniProtKB-KW"/>
</dbReference>
<keyword evidence="2" id="KW-0012">Acyltransferase</keyword>
<name>A0ABV7RH80_9NEIS</name>
<dbReference type="NCBIfam" id="NF040521">
    <property type="entry name" value="C45_proenzyme"/>
    <property type="match status" value="1"/>
</dbReference>
<dbReference type="Gene3D" id="3.60.60.10">
    <property type="entry name" value="Penicillin V Acylase, Chain A"/>
    <property type="match status" value="1"/>
</dbReference>
<evidence type="ECO:0000313" key="3">
    <source>
        <dbReference type="Proteomes" id="UP001595741"/>
    </source>
</evidence>
<sequence>MSIRFRSSCTEPQARGQEFGQQYAAKIRGSVLCYQALFDRVAGREVDLLALGAQALDAIAAFAPPLHREILGMAEGAGLDARLIGAINARTEILALLGAQLRGECSTVVKIDPFSDAPVTVQTWDWYADFAEQWLVWEIPHADGSHTTTVTEFGIVGKAGVNSRGLGLHFNILHHRHDGQRIGVPVHVAARWLLDTQRDVNQALQLLSAANVSASSSLTLVASADNASTAVSVELHPGGPGLVFPHEDGLLVHTNHFLSSPACQFDTEPAQYPDTLVRYDQLLRRLRGRPGLRAGDILAAMSSHLGSTGAVCCHPDSSLPEAGQYATLASILLDVKNGTLQALRGGPCRHAQLFGAV</sequence>
<feature type="domain" description="Peptidase C45 hydrolase" evidence="1">
    <location>
        <begin position="118"/>
        <end position="261"/>
    </location>
</feature>
<accession>A0ABV7RH80</accession>
<dbReference type="Gene3D" id="1.10.10.2120">
    <property type="match status" value="1"/>
</dbReference>
<organism evidence="2 3">
    <name type="scientific">Vogesella facilis</name>
    <dbReference type="NCBI Taxonomy" id="1655232"/>
    <lineage>
        <taxon>Bacteria</taxon>
        <taxon>Pseudomonadati</taxon>
        <taxon>Pseudomonadota</taxon>
        <taxon>Betaproteobacteria</taxon>
        <taxon>Neisseriales</taxon>
        <taxon>Chromobacteriaceae</taxon>
        <taxon>Vogesella</taxon>
    </lineage>
</organism>
<proteinExistence type="predicted"/>
<evidence type="ECO:0000259" key="1">
    <source>
        <dbReference type="Pfam" id="PF03417"/>
    </source>
</evidence>
<protein>
    <submittedName>
        <fullName evidence="2">C45 family autoproteolytic acyltransferase/hydrolase</fullName>
    </submittedName>
</protein>